<evidence type="ECO:0000256" key="1">
    <source>
        <dbReference type="SAM" id="MobiDB-lite"/>
    </source>
</evidence>
<sequence length="59" mass="7123">MSEWRTYRRRRQEQAEMRPFVEGEELEPYVSISDADMDNGSPKVGDMLARNPKNRYDQW</sequence>
<dbReference type="AlphaFoldDB" id="A0A0F9H6W1"/>
<proteinExistence type="predicted"/>
<name>A0A0F9H6W1_9ZZZZ</name>
<feature type="region of interest" description="Disordered" evidence="1">
    <location>
        <begin position="1"/>
        <end position="59"/>
    </location>
</feature>
<dbReference type="EMBL" id="LAZR01015911">
    <property type="protein sequence ID" value="KKM06804.1"/>
    <property type="molecule type" value="Genomic_DNA"/>
</dbReference>
<feature type="compositionally biased region" description="Basic and acidic residues" evidence="1">
    <location>
        <begin position="12"/>
        <end position="21"/>
    </location>
</feature>
<accession>A0A0F9H6W1</accession>
<protein>
    <submittedName>
        <fullName evidence="2">Uncharacterized protein</fullName>
    </submittedName>
</protein>
<feature type="non-terminal residue" evidence="2">
    <location>
        <position position="59"/>
    </location>
</feature>
<reference evidence="2" key="1">
    <citation type="journal article" date="2015" name="Nature">
        <title>Complex archaea that bridge the gap between prokaryotes and eukaryotes.</title>
        <authorList>
            <person name="Spang A."/>
            <person name="Saw J.H."/>
            <person name="Jorgensen S.L."/>
            <person name="Zaremba-Niedzwiedzka K."/>
            <person name="Martijn J."/>
            <person name="Lind A.E."/>
            <person name="van Eijk R."/>
            <person name="Schleper C."/>
            <person name="Guy L."/>
            <person name="Ettema T.J."/>
        </authorList>
    </citation>
    <scope>NUCLEOTIDE SEQUENCE</scope>
</reference>
<comment type="caution">
    <text evidence="2">The sequence shown here is derived from an EMBL/GenBank/DDBJ whole genome shotgun (WGS) entry which is preliminary data.</text>
</comment>
<gene>
    <name evidence="2" type="ORF">LCGC14_1740410</name>
</gene>
<evidence type="ECO:0000313" key="2">
    <source>
        <dbReference type="EMBL" id="KKM06804.1"/>
    </source>
</evidence>
<organism evidence="2">
    <name type="scientific">marine sediment metagenome</name>
    <dbReference type="NCBI Taxonomy" id="412755"/>
    <lineage>
        <taxon>unclassified sequences</taxon>
        <taxon>metagenomes</taxon>
        <taxon>ecological metagenomes</taxon>
    </lineage>
</organism>